<dbReference type="NCBIfam" id="TIGR00237">
    <property type="entry name" value="xseA"/>
    <property type="match status" value="1"/>
</dbReference>
<sequence length="458" mass="51771">MLPSQSPSIYTVSRLNQSVRLLLEREMGQVWISGEISNFSQPSSGHWYFTLKDDNAQVRCAMFRNSNRRVTFRPQHGQQVLVRANITLYEPRGDYQIIVESMQPAGEGLLQQKYEQLKTALAAEGLFDQQHKKTLPSPAHCVGVITSKTGAALHDILHVLKRRDPSLPVIIYPTAVQGEDAPGQIVRAIELANARQECDVLIVGRGGGSLEDLWSFNDERVARAIFASPIAIVSAVGHETDVTIADFCRRPARPDAFRGGGNGQPQPAGAAAPAPVRQQRLEMAMDYFLANRHRRFTQVFHRLQQQHPQLRLARQQTELERLRQRMRFALETQIKRADQRQQRAAQRLNQQNPQPRIHRAQSRIQQLEYRLAENIRARLGEQRERFGNMVTHLEAVSPLATLARGYSVTSASDGKVLKQTKQVREGDVLTTRLNDGWVESEVKNITPVKKTRSRKKAG</sequence>
<proteinExistence type="inferred from homology"/>
<keyword evidence="1 5" id="KW-0963">Cytoplasm</keyword>
<feature type="compositionally biased region" description="Low complexity" evidence="7">
    <location>
        <begin position="264"/>
        <end position="274"/>
    </location>
</feature>
<keyword evidence="2 5" id="KW-0540">Nuclease</keyword>
<dbReference type="InterPro" id="IPR003753">
    <property type="entry name" value="Exonuc_VII_L"/>
</dbReference>
<evidence type="ECO:0000256" key="2">
    <source>
        <dbReference type="ARBA" id="ARBA00022722"/>
    </source>
</evidence>
<dbReference type="InterPro" id="IPR020579">
    <property type="entry name" value="Exonuc_VII_lsu_C"/>
</dbReference>
<feature type="domain" description="OB-fold nucleic acid binding" evidence="9">
    <location>
        <begin position="10"/>
        <end position="103"/>
    </location>
</feature>
<dbReference type="HAMAP" id="MF_00378">
    <property type="entry name" value="Exonuc_7_L"/>
    <property type="match status" value="1"/>
</dbReference>
<dbReference type="PANTHER" id="PTHR30008:SF0">
    <property type="entry name" value="EXODEOXYRIBONUCLEASE 7 LARGE SUBUNIT"/>
    <property type="match status" value="1"/>
</dbReference>
<comment type="subcellular location">
    <subcellularLocation>
        <location evidence="5 6">Cytoplasm</location>
    </subcellularLocation>
</comment>
<dbReference type="Proteomes" id="UP000254863">
    <property type="component" value="Unassembled WGS sequence"/>
</dbReference>
<dbReference type="CDD" id="cd04489">
    <property type="entry name" value="ExoVII_LU_OBF"/>
    <property type="match status" value="1"/>
</dbReference>
<evidence type="ECO:0000256" key="4">
    <source>
        <dbReference type="ARBA" id="ARBA00022839"/>
    </source>
</evidence>
<evidence type="ECO:0000313" key="10">
    <source>
        <dbReference type="EMBL" id="STW79938.1"/>
    </source>
</evidence>
<keyword evidence="3 5" id="KW-0378">Hydrolase</keyword>
<dbReference type="GO" id="GO:0009318">
    <property type="term" value="C:exodeoxyribonuclease VII complex"/>
    <property type="evidence" value="ECO:0007669"/>
    <property type="project" value="UniProtKB-UniRule"/>
</dbReference>
<comment type="caution">
    <text evidence="10">The sequence shown here is derived from an EMBL/GenBank/DDBJ whole genome shotgun (WGS) entry which is preliminary data.</text>
</comment>
<dbReference type="EMBL" id="UGMS01000004">
    <property type="protein sequence ID" value="STW79938.1"/>
    <property type="molecule type" value="Genomic_DNA"/>
</dbReference>
<evidence type="ECO:0000259" key="9">
    <source>
        <dbReference type="Pfam" id="PF13742"/>
    </source>
</evidence>
<name>A0A7H4PNG5_9ENTR</name>
<dbReference type="GO" id="GO:0006308">
    <property type="term" value="P:DNA catabolic process"/>
    <property type="evidence" value="ECO:0007669"/>
    <property type="project" value="UniProtKB-UniRule"/>
</dbReference>
<reference evidence="10 11" key="1">
    <citation type="submission" date="2018-06" db="EMBL/GenBank/DDBJ databases">
        <authorList>
            <consortium name="Pathogen Informatics"/>
            <person name="Doyle S."/>
        </authorList>
    </citation>
    <scope>NUCLEOTIDE SEQUENCE [LARGE SCALE GENOMIC DNA]</scope>
    <source>
        <strain evidence="10 11">NCTC11685</strain>
    </source>
</reference>
<keyword evidence="4 5" id="KW-0269">Exonuclease</keyword>
<evidence type="ECO:0000256" key="7">
    <source>
        <dbReference type="SAM" id="MobiDB-lite"/>
    </source>
</evidence>
<evidence type="ECO:0000313" key="11">
    <source>
        <dbReference type="Proteomes" id="UP000254863"/>
    </source>
</evidence>
<evidence type="ECO:0000256" key="1">
    <source>
        <dbReference type="ARBA" id="ARBA00022490"/>
    </source>
</evidence>
<evidence type="ECO:0000259" key="8">
    <source>
        <dbReference type="Pfam" id="PF02601"/>
    </source>
</evidence>
<dbReference type="GO" id="GO:0008855">
    <property type="term" value="F:exodeoxyribonuclease VII activity"/>
    <property type="evidence" value="ECO:0007669"/>
    <property type="project" value="UniProtKB-UniRule"/>
</dbReference>
<comment type="catalytic activity">
    <reaction evidence="5 6">
        <text>Exonucleolytic cleavage in either 5'- to 3'- or 3'- to 5'-direction to yield nucleoside 5'-phosphates.</text>
        <dbReference type="EC" id="3.1.11.6"/>
    </reaction>
</comment>
<comment type="similarity">
    <text evidence="5 6">Belongs to the XseA family.</text>
</comment>
<dbReference type="EC" id="3.1.11.6" evidence="5"/>
<dbReference type="Pfam" id="PF13742">
    <property type="entry name" value="tRNA_anti_2"/>
    <property type="match status" value="1"/>
</dbReference>
<organism evidence="10 11">
    <name type="scientific">Klebsiella michiganensis</name>
    <dbReference type="NCBI Taxonomy" id="1134687"/>
    <lineage>
        <taxon>Bacteria</taxon>
        <taxon>Pseudomonadati</taxon>
        <taxon>Pseudomonadota</taxon>
        <taxon>Gammaproteobacteria</taxon>
        <taxon>Enterobacterales</taxon>
        <taxon>Enterobacteriaceae</taxon>
        <taxon>Klebsiella/Raoultella group</taxon>
        <taxon>Klebsiella</taxon>
    </lineage>
</organism>
<evidence type="ECO:0000256" key="5">
    <source>
        <dbReference type="HAMAP-Rule" id="MF_00378"/>
    </source>
</evidence>
<dbReference type="InterPro" id="IPR025824">
    <property type="entry name" value="OB-fold_nuc-bd_dom"/>
</dbReference>
<dbReference type="PANTHER" id="PTHR30008">
    <property type="entry name" value="EXODEOXYRIBONUCLEASE 7 LARGE SUBUNIT"/>
    <property type="match status" value="1"/>
</dbReference>
<comment type="function">
    <text evidence="5">Bidirectionally degrades single-stranded DNA into large acid-insoluble oligonucleotides, which are then degraded further into small acid-soluble oligonucleotides.</text>
</comment>
<dbReference type="AlphaFoldDB" id="A0A7H4PNG5"/>
<gene>
    <name evidence="5 10" type="primary">xseA</name>
    <name evidence="10" type="ORF">NCTC11685_07287</name>
</gene>
<dbReference type="GO" id="GO:0005737">
    <property type="term" value="C:cytoplasm"/>
    <property type="evidence" value="ECO:0007669"/>
    <property type="project" value="UniProtKB-SubCell"/>
</dbReference>
<dbReference type="Pfam" id="PF02601">
    <property type="entry name" value="Exonuc_VII_L"/>
    <property type="match status" value="1"/>
</dbReference>
<protein>
    <recommendedName>
        <fullName evidence="5">Exodeoxyribonuclease 7 large subunit</fullName>
        <ecNumber evidence="5">3.1.11.6</ecNumber>
    </recommendedName>
    <alternativeName>
        <fullName evidence="5">Exodeoxyribonuclease VII large subunit</fullName>
        <shortName evidence="5">Exonuclease VII large subunit</shortName>
    </alternativeName>
</protein>
<evidence type="ECO:0000256" key="3">
    <source>
        <dbReference type="ARBA" id="ARBA00022801"/>
    </source>
</evidence>
<dbReference type="GO" id="GO:0003676">
    <property type="term" value="F:nucleic acid binding"/>
    <property type="evidence" value="ECO:0007669"/>
    <property type="project" value="InterPro"/>
</dbReference>
<comment type="subunit">
    <text evidence="5">Heterooligomer composed of large and small subunits.</text>
</comment>
<feature type="region of interest" description="Disordered" evidence="7">
    <location>
        <begin position="255"/>
        <end position="274"/>
    </location>
</feature>
<evidence type="ECO:0000256" key="6">
    <source>
        <dbReference type="RuleBase" id="RU004355"/>
    </source>
</evidence>
<accession>A0A7H4PNG5</accession>
<feature type="domain" description="Exonuclease VII large subunit C-terminal" evidence="8">
    <location>
        <begin position="126"/>
        <end position="440"/>
    </location>
</feature>